<dbReference type="Gene3D" id="1.10.10.10">
    <property type="entry name" value="Winged helix-like DNA-binding domain superfamily/Winged helix DNA-binding domain"/>
    <property type="match status" value="1"/>
</dbReference>
<feature type="compositionally biased region" description="Low complexity" evidence="3">
    <location>
        <begin position="361"/>
        <end position="376"/>
    </location>
</feature>
<accession>A0A8H5F072</accession>
<feature type="compositionally biased region" description="Polar residues" evidence="3">
    <location>
        <begin position="657"/>
        <end position="669"/>
    </location>
</feature>
<dbReference type="CDD" id="cd07323">
    <property type="entry name" value="LAM"/>
    <property type="match status" value="1"/>
</dbReference>
<dbReference type="GO" id="GO:0005829">
    <property type="term" value="C:cytosol"/>
    <property type="evidence" value="ECO:0007669"/>
    <property type="project" value="TreeGrafter"/>
</dbReference>
<dbReference type="PROSITE" id="PS50961">
    <property type="entry name" value="HTH_LA"/>
    <property type="match status" value="1"/>
</dbReference>
<dbReference type="InterPro" id="IPR045180">
    <property type="entry name" value="La_dom_prot"/>
</dbReference>
<feature type="compositionally biased region" description="Polar residues" evidence="3">
    <location>
        <begin position="48"/>
        <end position="77"/>
    </location>
</feature>
<feature type="compositionally biased region" description="Polar residues" evidence="3">
    <location>
        <begin position="342"/>
        <end position="360"/>
    </location>
</feature>
<dbReference type="EMBL" id="JAACJJ010000030">
    <property type="protein sequence ID" value="KAF5318791.1"/>
    <property type="molecule type" value="Genomic_DNA"/>
</dbReference>
<feature type="domain" description="HTH La-type RNA-binding" evidence="4">
    <location>
        <begin position="1015"/>
        <end position="1104"/>
    </location>
</feature>
<keyword evidence="1 2" id="KW-0694">RNA-binding</keyword>
<feature type="region of interest" description="Disordered" evidence="3">
    <location>
        <begin position="143"/>
        <end position="237"/>
    </location>
</feature>
<feature type="region of interest" description="Disordered" evidence="3">
    <location>
        <begin position="274"/>
        <end position="395"/>
    </location>
</feature>
<dbReference type="GO" id="GO:0045727">
    <property type="term" value="P:positive regulation of translation"/>
    <property type="evidence" value="ECO:0007669"/>
    <property type="project" value="TreeGrafter"/>
</dbReference>
<dbReference type="Proteomes" id="UP000567179">
    <property type="component" value="Unassembled WGS sequence"/>
</dbReference>
<reference evidence="5 6" key="1">
    <citation type="journal article" date="2020" name="ISME J.">
        <title>Uncovering the hidden diversity of litter-decomposition mechanisms in mushroom-forming fungi.</title>
        <authorList>
            <person name="Floudas D."/>
            <person name="Bentzer J."/>
            <person name="Ahren D."/>
            <person name="Johansson T."/>
            <person name="Persson P."/>
            <person name="Tunlid A."/>
        </authorList>
    </citation>
    <scope>NUCLEOTIDE SEQUENCE [LARGE SCALE GENOMIC DNA]</scope>
    <source>
        <strain evidence="5 6">CBS 101986</strain>
    </source>
</reference>
<feature type="region of interest" description="Disordered" evidence="3">
    <location>
        <begin position="1205"/>
        <end position="1239"/>
    </location>
</feature>
<feature type="compositionally biased region" description="Low complexity" evidence="3">
    <location>
        <begin position="181"/>
        <end position="198"/>
    </location>
</feature>
<feature type="compositionally biased region" description="Gly residues" evidence="3">
    <location>
        <begin position="882"/>
        <end position="906"/>
    </location>
</feature>
<feature type="compositionally biased region" description="Acidic residues" evidence="3">
    <location>
        <begin position="1211"/>
        <end position="1221"/>
    </location>
</feature>
<dbReference type="PANTHER" id="PTHR22792:SF132">
    <property type="entry name" value="LA-RELATED PROTEIN 1"/>
    <property type="match status" value="1"/>
</dbReference>
<gene>
    <name evidence="5" type="ORF">D9619_010848</name>
</gene>
<dbReference type="InterPro" id="IPR006630">
    <property type="entry name" value="La_HTH"/>
</dbReference>
<feature type="region of interest" description="Disordered" evidence="3">
    <location>
        <begin position="1"/>
        <end position="81"/>
    </location>
</feature>
<proteinExistence type="predicted"/>
<evidence type="ECO:0000256" key="2">
    <source>
        <dbReference type="PROSITE-ProRule" id="PRU00332"/>
    </source>
</evidence>
<protein>
    <recommendedName>
        <fullName evidence="4">HTH La-type RNA-binding domain-containing protein</fullName>
    </recommendedName>
</protein>
<dbReference type="AlphaFoldDB" id="A0A8H5F072"/>
<keyword evidence="6" id="KW-1185">Reference proteome</keyword>
<comment type="caution">
    <text evidence="5">The sequence shown here is derived from an EMBL/GenBank/DDBJ whole genome shotgun (WGS) entry which is preliminary data.</text>
</comment>
<dbReference type="SMART" id="SM00715">
    <property type="entry name" value="LA"/>
    <property type="match status" value="1"/>
</dbReference>
<evidence type="ECO:0000313" key="6">
    <source>
        <dbReference type="Proteomes" id="UP000567179"/>
    </source>
</evidence>
<dbReference type="PANTHER" id="PTHR22792">
    <property type="entry name" value="LUPUS LA PROTEIN-RELATED"/>
    <property type="match status" value="1"/>
</dbReference>
<evidence type="ECO:0000256" key="3">
    <source>
        <dbReference type="SAM" id="MobiDB-lite"/>
    </source>
</evidence>
<feature type="region of interest" description="Disordered" evidence="3">
    <location>
        <begin position="559"/>
        <end position="670"/>
    </location>
</feature>
<name>A0A8H5F072_9AGAR</name>
<feature type="compositionally biased region" description="Basic and acidic residues" evidence="3">
    <location>
        <begin position="1226"/>
        <end position="1239"/>
    </location>
</feature>
<feature type="compositionally biased region" description="Low complexity" evidence="3">
    <location>
        <begin position="290"/>
        <end position="330"/>
    </location>
</feature>
<feature type="region of interest" description="Disordered" evidence="3">
    <location>
        <begin position="842"/>
        <end position="965"/>
    </location>
</feature>
<dbReference type="InterPro" id="IPR036388">
    <property type="entry name" value="WH-like_DNA-bd_sf"/>
</dbReference>
<sequence length="1239" mass="129428">MASTSIKSPPLSYAERARRAQNIKTKISAPPPQVSAPKAAAIVPSPSVVPTTNASATSIPPSTSNIGATTPSLTPNPSSVATSTASTVVATPELKAPIASAPSAQNQLAVQALSIVAAHTTSTPPAKPLQNVWSLRAAARAAAPPQVSNPIPSNSQLLSGDAAKSLSDVSSNSARVTMTNTPSSVSLDDSSVLSSTPSDNHPPKEQTPSHPIPDSENWPQVGVKLGGTNGLLPLLPLPETRLDGSAAQSGASPRKGEKTKWVAIPAAELQAAADALKPRAQPSRKQQPRSSGANNNTASNARNPSGRTSASHSRTQSRAASSSSSPRSGGRNAGKKLPIHSDASQPSELASIPSTSTIPLNSSASNQNPSVSSLHHPPTHPHPESHPVPPGQYQASAPIFYPRRQHSPSTHSRHLSSPSVSLANLVTSISSSTNTSISSNTYPHPSISSAPYGYAAPAGPLDFNPSSGINGTIPYAHQASIWNGENPIFQASHPVPNHEELVSLVMRQRPGDAGAEAGVAEMATANGSTLPTTNSNIADAVTGPSGVTVGRETMTFGSITLGEAKSSNTPPTASSGDEASGKTNGSVSDSKPNSPTEKTANGKEDTTPKARSKGKKSRVPPLTTPASSSVSHEQGAGNAIASGSSLQDSKEDVQPLSAANGQQPSSAVSPQVEVKYKFGTASNTPPVQVETSLPSEEAPQASALQVPNQGDGAIQPSITMPAAMSRLTVDDAAREVALSHRTASFPLDPRGSVSFGHLPYAPHPHHQHPHGHIPAASAPMEPPMGLGLEHGSPAASTARPAVLDPDLTVKDYGFGFGNPRLQRELGVERQREISAWMETHNRHHVSPGGDEGAEQGWGPGQSVREARGSGELPYVNGRGRRGGFGGPGASGSGARGGGFGGPGYQSGPGRRGRGVNGFTRGYGRGRGGASSNPQRAAERGPPPFTVTPPPHLQPLGPPSEYYDPRALPGGFQPIPRLNGFDPYAPRLIPPVPLSLPNPPLTLASPPVPVPVSPISFPLDPTRYYLLGQLEYYLSPQNLESDFFLRRRMDSRGWIPIPLIASFNRVKQLTRDEVLVHDVLTLSSLVQVWGNMVRMGGWERYVLPDAVPSTVEEPPQPPSYAGQPVDGYREQIYYPTSPSAYEQPPAELAETNGLQLDLGNDQPVEEHTHGAELPAGVSQNGVAVVEAEKAAGRLVNGHVHPDQYVTASEREHEEEEDEEDDVVFVMGHEEGTWSSPERRA</sequence>
<dbReference type="InterPro" id="IPR036390">
    <property type="entry name" value="WH_DNA-bd_sf"/>
</dbReference>
<feature type="compositionally biased region" description="Polar residues" evidence="3">
    <location>
        <begin position="565"/>
        <end position="599"/>
    </location>
</feature>
<dbReference type="Pfam" id="PF05383">
    <property type="entry name" value="La"/>
    <property type="match status" value="1"/>
</dbReference>
<dbReference type="GO" id="GO:0010494">
    <property type="term" value="C:cytoplasmic stress granule"/>
    <property type="evidence" value="ECO:0007669"/>
    <property type="project" value="TreeGrafter"/>
</dbReference>
<feature type="compositionally biased region" description="Pro residues" evidence="3">
    <location>
        <begin position="940"/>
        <end position="957"/>
    </location>
</feature>
<feature type="compositionally biased region" description="Polar residues" evidence="3">
    <location>
        <begin position="146"/>
        <end position="158"/>
    </location>
</feature>
<dbReference type="GO" id="GO:0003723">
    <property type="term" value="F:RNA binding"/>
    <property type="evidence" value="ECO:0007669"/>
    <property type="project" value="UniProtKB-UniRule"/>
</dbReference>
<evidence type="ECO:0000256" key="1">
    <source>
        <dbReference type="ARBA" id="ARBA00022884"/>
    </source>
</evidence>
<organism evidence="5 6">
    <name type="scientific">Psilocybe cf. subviscida</name>
    <dbReference type="NCBI Taxonomy" id="2480587"/>
    <lineage>
        <taxon>Eukaryota</taxon>
        <taxon>Fungi</taxon>
        <taxon>Dikarya</taxon>
        <taxon>Basidiomycota</taxon>
        <taxon>Agaricomycotina</taxon>
        <taxon>Agaricomycetes</taxon>
        <taxon>Agaricomycetidae</taxon>
        <taxon>Agaricales</taxon>
        <taxon>Agaricineae</taxon>
        <taxon>Strophariaceae</taxon>
        <taxon>Psilocybe</taxon>
    </lineage>
</organism>
<evidence type="ECO:0000259" key="4">
    <source>
        <dbReference type="PROSITE" id="PS50961"/>
    </source>
</evidence>
<dbReference type="OrthoDB" id="340227at2759"/>
<dbReference type="SUPFAM" id="SSF46785">
    <property type="entry name" value="Winged helix' DNA-binding domain"/>
    <property type="match status" value="1"/>
</dbReference>
<feature type="compositionally biased region" description="Polar residues" evidence="3">
    <location>
        <begin position="167"/>
        <end position="180"/>
    </location>
</feature>
<evidence type="ECO:0000313" key="5">
    <source>
        <dbReference type="EMBL" id="KAF5318791.1"/>
    </source>
</evidence>